<feature type="transmembrane region" description="Helical" evidence="18">
    <location>
        <begin position="59"/>
        <end position="80"/>
    </location>
</feature>
<dbReference type="InterPro" id="IPR003917">
    <property type="entry name" value="NADH_UbQ_OxRdtase_chain2"/>
</dbReference>
<evidence type="ECO:0000256" key="8">
    <source>
        <dbReference type="ARBA" id="ARBA00022692"/>
    </source>
</evidence>
<dbReference type="PANTHER" id="PTHR46552:SF1">
    <property type="entry name" value="NADH-UBIQUINONE OXIDOREDUCTASE CHAIN 2"/>
    <property type="match status" value="1"/>
</dbReference>
<comment type="subcellular location">
    <subcellularLocation>
        <location evidence="2 18">Mitochondrion inner membrane</location>
        <topology evidence="2 18">Multi-pass membrane protein</topology>
    </subcellularLocation>
</comment>
<keyword evidence="7 18" id="KW-0679">Respiratory chain</keyword>
<evidence type="ECO:0000256" key="10">
    <source>
        <dbReference type="ARBA" id="ARBA00022967"/>
    </source>
</evidence>
<evidence type="ECO:0000313" key="20">
    <source>
        <dbReference type="EMBL" id="QAY82003.1"/>
    </source>
</evidence>
<feature type="transmembrane region" description="Helical" evidence="18">
    <location>
        <begin position="7"/>
        <end position="27"/>
    </location>
</feature>
<keyword evidence="9 18" id="KW-0999">Mitochondrion inner membrane</keyword>
<keyword evidence="10 18" id="KW-1278">Translocase</keyword>
<feature type="transmembrane region" description="Helical" evidence="18">
    <location>
        <begin position="173"/>
        <end position="192"/>
    </location>
</feature>
<feature type="transmembrane region" description="Helical" evidence="18">
    <location>
        <begin position="146"/>
        <end position="166"/>
    </location>
</feature>
<evidence type="ECO:0000256" key="13">
    <source>
        <dbReference type="ARBA" id="ARBA00023027"/>
    </source>
</evidence>
<dbReference type="AlphaFoldDB" id="A0A411D9Y0"/>
<evidence type="ECO:0000256" key="18">
    <source>
        <dbReference type="RuleBase" id="RU003403"/>
    </source>
</evidence>
<dbReference type="GO" id="GO:0008137">
    <property type="term" value="F:NADH dehydrogenase (ubiquinone) activity"/>
    <property type="evidence" value="ECO:0007669"/>
    <property type="project" value="UniProtKB-EC"/>
</dbReference>
<feature type="transmembrane region" description="Helical" evidence="18">
    <location>
        <begin position="234"/>
        <end position="256"/>
    </location>
</feature>
<keyword evidence="14 18" id="KW-0830">Ubiquinone</keyword>
<evidence type="ECO:0000256" key="5">
    <source>
        <dbReference type="ARBA" id="ARBA00021008"/>
    </source>
</evidence>
<dbReference type="EC" id="7.1.1.2" evidence="4 18"/>
<reference evidence="20" key="1">
    <citation type="submission" date="2017-09" db="EMBL/GenBank/DDBJ databases">
        <title>The phylogeny of Galerucinae (Coleoptera: Chrysomelidae) and the performance of mitochondrial genomes in phylogenetic inference compared to nuclear rRNA genes.</title>
        <authorList>
            <person name="Nie R.E."/>
            <person name="Breeschoten T."/>
            <person name="Timmermans M.J.T.N."/>
            <person name="Nadein K."/>
            <person name="Xue H.J."/>
            <person name="Bai M."/>
            <person name="Huang Y."/>
            <person name="Yang X.Ke."/>
            <person name="Vogler A.P."/>
        </authorList>
    </citation>
    <scope>NUCLEOTIDE SEQUENCE</scope>
</reference>
<evidence type="ECO:0000256" key="14">
    <source>
        <dbReference type="ARBA" id="ARBA00023075"/>
    </source>
</evidence>
<evidence type="ECO:0000256" key="11">
    <source>
        <dbReference type="ARBA" id="ARBA00022982"/>
    </source>
</evidence>
<dbReference type="GO" id="GO:0006120">
    <property type="term" value="P:mitochondrial electron transport, NADH to ubiquinone"/>
    <property type="evidence" value="ECO:0007669"/>
    <property type="project" value="InterPro"/>
</dbReference>
<dbReference type="PANTHER" id="PTHR46552">
    <property type="entry name" value="NADH-UBIQUINONE OXIDOREDUCTASE CHAIN 2"/>
    <property type="match status" value="1"/>
</dbReference>
<evidence type="ECO:0000259" key="19">
    <source>
        <dbReference type="Pfam" id="PF00361"/>
    </source>
</evidence>
<evidence type="ECO:0000256" key="4">
    <source>
        <dbReference type="ARBA" id="ARBA00012944"/>
    </source>
</evidence>
<protein>
    <recommendedName>
        <fullName evidence="5 18">NADH-ubiquinone oxidoreductase chain 2</fullName>
        <ecNumber evidence="4 18">7.1.1.2</ecNumber>
    </recommendedName>
</protein>
<evidence type="ECO:0000256" key="12">
    <source>
        <dbReference type="ARBA" id="ARBA00022989"/>
    </source>
</evidence>
<keyword evidence="15 18" id="KW-0496">Mitochondrion</keyword>
<geneLocation type="mitochondrion" evidence="20"/>
<dbReference type="Pfam" id="PF00361">
    <property type="entry name" value="Proton_antipo_M"/>
    <property type="match status" value="1"/>
</dbReference>
<dbReference type="GeneID" id="39338002"/>
<feature type="transmembrane region" description="Helical" evidence="18">
    <location>
        <begin position="271"/>
        <end position="289"/>
    </location>
</feature>
<feature type="domain" description="NADH:quinone oxidoreductase/Mrp antiporter transmembrane" evidence="19">
    <location>
        <begin position="23"/>
        <end position="281"/>
    </location>
</feature>
<dbReference type="PRINTS" id="PR01436">
    <property type="entry name" value="NADHDHGNASE2"/>
</dbReference>
<dbReference type="InterPro" id="IPR001750">
    <property type="entry name" value="ND/Mrp_TM"/>
</dbReference>
<proteinExistence type="inferred from homology"/>
<sequence length="336" mass="38802">MFKSYKILFFTTLILGSLITISAYSWFSMWIGLEINLLSIIPLMKSPNNQYPTEAMIKYFTSQALASSLILFAIISSLNLSDFLPQYMNYSMMMTLNSAIFIKLGAAPFHAWFPEVSEGLNWLNNLIIFTWQKLAPMILLMYNINFVFYSIIIIFSSLVGSLIGFNQVSLRKILAYSSINHIAWMLASLLNMKILWGIYFSIYTIINISIVMIFSQLNIFLSSQISISLNSNKLLKLLFLMTFFSLGGLPPFLGFLPKWLVIETLISNNSYSLSIILILMTLVTLYFYLRLTFSTLMFTSDEILIFYNKWKTSKIILFNFISLFSLFICTNIFFYL</sequence>
<evidence type="ECO:0000256" key="7">
    <source>
        <dbReference type="ARBA" id="ARBA00022660"/>
    </source>
</evidence>
<keyword evidence="6" id="KW-0813">Transport</keyword>
<feature type="transmembrane region" description="Helical" evidence="18">
    <location>
        <begin position="92"/>
        <end position="113"/>
    </location>
</feature>
<feature type="transmembrane region" description="Helical" evidence="18">
    <location>
        <begin position="198"/>
        <end position="222"/>
    </location>
</feature>
<comment type="similarity">
    <text evidence="3 18">Belongs to the complex I subunit 2 family.</text>
</comment>
<dbReference type="RefSeq" id="YP_009564654.1">
    <property type="nucleotide sequence ID" value="NC_041169.1"/>
</dbReference>
<gene>
    <name evidence="20" type="primary">ND2</name>
</gene>
<dbReference type="GO" id="GO:0005743">
    <property type="term" value="C:mitochondrial inner membrane"/>
    <property type="evidence" value="ECO:0007669"/>
    <property type="project" value="UniProtKB-SubCell"/>
</dbReference>
<name>A0A411D9Y0_9CUCU</name>
<keyword evidence="16 18" id="KW-0472">Membrane</keyword>
<comment type="function">
    <text evidence="18">Core subunit of the mitochondrial membrane respiratory chain NADH dehydrogenase (Complex I) which catalyzes electron transfer from NADH through the respiratory chain, using ubiquinone as an electron acceptor. Essential for the catalytic activity and assembly of complex I.</text>
</comment>
<keyword evidence="8 18" id="KW-0812">Transmembrane</keyword>
<organism evidence="20">
    <name type="scientific">Macrohaltica subplicata</name>
    <dbReference type="NCBI Taxonomy" id="294679"/>
    <lineage>
        <taxon>Eukaryota</taxon>
        <taxon>Metazoa</taxon>
        <taxon>Ecdysozoa</taxon>
        <taxon>Arthropoda</taxon>
        <taxon>Hexapoda</taxon>
        <taxon>Insecta</taxon>
        <taxon>Pterygota</taxon>
        <taxon>Neoptera</taxon>
        <taxon>Endopterygota</taxon>
        <taxon>Coleoptera</taxon>
        <taxon>Polyphaga</taxon>
        <taxon>Cucujiformia</taxon>
        <taxon>Chrysomeloidea</taxon>
        <taxon>Chrysomelidae</taxon>
        <taxon>Galerucinae</taxon>
        <taxon>Alticini</taxon>
        <taxon>Macrohaltica</taxon>
    </lineage>
</organism>
<keyword evidence="12 18" id="KW-1133">Transmembrane helix</keyword>
<evidence type="ECO:0000256" key="6">
    <source>
        <dbReference type="ARBA" id="ARBA00022448"/>
    </source>
</evidence>
<dbReference type="EMBL" id="MG021083">
    <property type="protein sequence ID" value="QAY82003.1"/>
    <property type="molecule type" value="Genomic_DNA"/>
</dbReference>
<evidence type="ECO:0000256" key="17">
    <source>
        <dbReference type="ARBA" id="ARBA00049551"/>
    </source>
</evidence>
<evidence type="ECO:0000256" key="9">
    <source>
        <dbReference type="ARBA" id="ARBA00022792"/>
    </source>
</evidence>
<evidence type="ECO:0000256" key="3">
    <source>
        <dbReference type="ARBA" id="ARBA00007012"/>
    </source>
</evidence>
<evidence type="ECO:0000256" key="2">
    <source>
        <dbReference type="ARBA" id="ARBA00004448"/>
    </source>
</evidence>
<accession>A0A411D9Y0</accession>
<dbReference type="CTD" id="4536"/>
<evidence type="ECO:0000256" key="15">
    <source>
        <dbReference type="ARBA" id="ARBA00023128"/>
    </source>
</evidence>
<comment type="function">
    <text evidence="1">Core subunit of the mitochondrial membrane respiratory chain NADH dehydrogenase (Complex I) that is believed to belong to the minimal assembly required for catalysis. Complex I functions in the transfer of electrons from NADH to the respiratory chain. The immediate electron acceptor for the enzyme is believed to be ubiquinone.</text>
</comment>
<evidence type="ECO:0000256" key="1">
    <source>
        <dbReference type="ARBA" id="ARBA00003257"/>
    </source>
</evidence>
<feature type="transmembrane region" description="Helical" evidence="18">
    <location>
        <begin position="315"/>
        <end position="335"/>
    </location>
</feature>
<keyword evidence="13 18" id="KW-0520">NAD</keyword>
<dbReference type="InterPro" id="IPR050175">
    <property type="entry name" value="Complex_I_Subunit_2"/>
</dbReference>
<evidence type="ECO:0000256" key="16">
    <source>
        <dbReference type="ARBA" id="ARBA00023136"/>
    </source>
</evidence>
<keyword evidence="11 18" id="KW-0249">Electron transport</keyword>
<comment type="catalytic activity">
    <reaction evidence="17 18">
        <text>a ubiquinone + NADH + 5 H(+)(in) = a ubiquinol + NAD(+) + 4 H(+)(out)</text>
        <dbReference type="Rhea" id="RHEA:29091"/>
        <dbReference type="Rhea" id="RHEA-COMP:9565"/>
        <dbReference type="Rhea" id="RHEA-COMP:9566"/>
        <dbReference type="ChEBI" id="CHEBI:15378"/>
        <dbReference type="ChEBI" id="CHEBI:16389"/>
        <dbReference type="ChEBI" id="CHEBI:17976"/>
        <dbReference type="ChEBI" id="CHEBI:57540"/>
        <dbReference type="ChEBI" id="CHEBI:57945"/>
        <dbReference type="EC" id="7.1.1.2"/>
    </reaction>
</comment>